<protein>
    <recommendedName>
        <fullName evidence="4">Ras modification protein ERF4</fullName>
    </recommendedName>
</protein>
<evidence type="ECO:0000256" key="3">
    <source>
        <dbReference type="ARBA" id="ARBA00011396"/>
    </source>
</evidence>
<comment type="subcellular location">
    <subcellularLocation>
        <location evidence="1">Endoplasmic reticulum membrane</location>
        <topology evidence="1">Peripheral membrane protein</topology>
    </subcellularLocation>
</comment>
<keyword evidence="6" id="KW-0472">Membrane</keyword>
<dbReference type="GeneID" id="30144551"/>
<organism evidence="9 10">
    <name type="scientific">Babjeviella inositovora NRRL Y-12698</name>
    <dbReference type="NCBI Taxonomy" id="984486"/>
    <lineage>
        <taxon>Eukaryota</taxon>
        <taxon>Fungi</taxon>
        <taxon>Dikarya</taxon>
        <taxon>Ascomycota</taxon>
        <taxon>Saccharomycotina</taxon>
        <taxon>Pichiomycetes</taxon>
        <taxon>Serinales incertae sedis</taxon>
        <taxon>Babjeviella</taxon>
    </lineage>
</organism>
<dbReference type="EMBL" id="KV454442">
    <property type="protein sequence ID" value="ODQ77184.1"/>
    <property type="molecule type" value="Genomic_DNA"/>
</dbReference>
<evidence type="ECO:0000313" key="10">
    <source>
        <dbReference type="Proteomes" id="UP000094336"/>
    </source>
</evidence>
<keyword evidence="5" id="KW-0256">Endoplasmic reticulum</keyword>
<evidence type="ECO:0000313" key="9">
    <source>
        <dbReference type="EMBL" id="ODQ77184.1"/>
    </source>
</evidence>
<evidence type="ECO:0000256" key="7">
    <source>
        <dbReference type="SAM" id="MobiDB-lite"/>
    </source>
</evidence>
<dbReference type="Pfam" id="PF10256">
    <property type="entry name" value="Erf4"/>
    <property type="match status" value="1"/>
</dbReference>
<accession>A0A1E3QIC1</accession>
<dbReference type="OrthoDB" id="5377273at2759"/>
<dbReference type="GO" id="GO:0006612">
    <property type="term" value="P:protein targeting to membrane"/>
    <property type="evidence" value="ECO:0007669"/>
    <property type="project" value="EnsemblFungi"/>
</dbReference>
<reference evidence="10" key="1">
    <citation type="submission" date="2016-05" db="EMBL/GenBank/DDBJ databases">
        <title>Comparative genomics of biotechnologically important yeasts.</title>
        <authorList>
            <consortium name="DOE Joint Genome Institute"/>
            <person name="Riley R."/>
            <person name="Haridas S."/>
            <person name="Wolfe K.H."/>
            <person name="Lopes M.R."/>
            <person name="Hittinger C.T."/>
            <person name="Goker M."/>
            <person name="Salamov A."/>
            <person name="Wisecaver J."/>
            <person name="Long T.M."/>
            <person name="Aerts A.L."/>
            <person name="Barry K."/>
            <person name="Choi C."/>
            <person name="Clum A."/>
            <person name="Coughlan A.Y."/>
            <person name="Deshpande S."/>
            <person name="Douglass A.P."/>
            <person name="Hanson S.J."/>
            <person name="Klenk H.-P."/>
            <person name="Labutti K."/>
            <person name="Lapidus A."/>
            <person name="Lindquist E."/>
            <person name="Lipzen A."/>
            <person name="Meier-Kolthoff J.P."/>
            <person name="Ohm R.A."/>
            <person name="Otillar R.P."/>
            <person name="Pangilinan J."/>
            <person name="Peng Y."/>
            <person name="Rokas A."/>
            <person name="Rosa C.A."/>
            <person name="Scheuner C."/>
            <person name="Sibirny A.A."/>
            <person name="Slot J.C."/>
            <person name="Stielow J.B."/>
            <person name="Sun H."/>
            <person name="Kurtzman C.P."/>
            <person name="Blackwell M."/>
            <person name="Grigoriev I.V."/>
            <person name="Jeffries T.W."/>
        </authorList>
    </citation>
    <scope>NUCLEOTIDE SEQUENCE [LARGE SCALE GENOMIC DNA]</scope>
    <source>
        <strain evidence="10">NRRL Y-12698</strain>
    </source>
</reference>
<evidence type="ECO:0000256" key="1">
    <source>
        <dbReference type="ARBA" id="ARBA00004406"/>
    </source>
</evidence>
<gene>
    <name evidence="9" type="ORF">BABINDRAFT_101778</name>
</gene>
<proteinExistence type="inferred from homology"/>
<sequence length="269" mass="29730">MLPKPLDIENEVRPSEDSVKPSSVTTAPSKYPSANAPTLTETVLDNVPESSGVGAPGFLFYNYHEYATSFYATKAERALMRSKALIVTHFPNGYVPLGSEKFVSTRVVRIPRVYPVTGETFPQFLTLLPGSEEAALLDPADLKLGAKGVVPFTVRGEYQGQLFGYSSVSPLSNHLLAKAFTEIVQEINQYFRKGYNGFAGQNVLHNVLDLITMGVSSLFTKGNLKMVLAEMEKYVETTNERLRPLGVEIMSPRRSGYLSLDFVVPVPRW</sequence>
<evidence type="ECO:0000256" key="6">
    <source>
        <dbReference type="ARBA" id="ARBA00023136"/>
    </source>
</evidence>
<feature type="domain" description="Golgin subfamily A member 7/ERF4" evidence="8">
    <location>
        <begin position="107"/>
        <end position="261"/>
    </location>
</feature>
<dbReference type="AlphaFoldDB" id="A0A1E3QIC1"/>
<dbReference type="InterPro" id="IPR051371">
    <property type="entry name" value="Ras_palmitoyltransferase"/>
</dbReference>
<dbReference type="InterPro" id="IPR019383">
    <property type="entry name" value="Golgin_A_7/ERF4"/>
</dbReference>
<dbReference type="Proteomes" id="UP000094336">
    <property type="component" value="Unassembled WGS sequence"/>
</dbReference>
<dbReference type="RefSeq" id="XP_018982512.1">
    <property type="nucleotide sequence ID" value="XM_019126697.1"/>
</dbReference>
<keyword evidence="10" id="KW-1185">Reference proteome</keyword>
<evidence type="ECO:0000256" key="5">
    <source>
        <dbReference type="ARBA" id="ARBA00022824"/>
    </source>
</evidence>
<dbReference type="GO" id="GO:0016409">
    <property type="term" value="F:palmitoyltransferase activity"/>
    <property type="evidence" value="ECO:0007669"/>
    <property type="project" value="EnsemblFungi"/>
</dbReference>
<dbReference type="GO" id="GO:0005789">
    <property type="term" value="C:endoplasmic reticulum membrane"/>
    <property type="evidence" value="ECO:0007669"/>
    <property type="project" value="UniProtKB-SubCell"/>
</dbReference>
<dbReference type="STRING" id="984486.A0A1E3QIC1"/>
<evidence type="ECO:0000256" key="2">
    <source>
        <dbReference type="ARBA" id="ARBA00007732"/>
    </source>
</evidence>
<evidence type="ECO:0000259" key="8">
    <source>
        <dbReference type="Pfam" id="PF10256"/>
    </source>
</evidence>
<evidence type="ECO:0000256" key="4">
    <source>
        <dbReference type="ARBA" id="ARBA00018463"/>
    </source>
</evidence>
<dbReference type="PANTHER" id="PTHR13254">
    <property type="entry name" value="GOLGI AUTOANTIGEN, GOLGIN SUBFAMILY A, 7"/>
    <property type="match status" value="1"/>
</dbReference>
<name>A0A1E3QIC1_9ASCO</name>
<dbReference type="GO" id="GO:0031211">
    <property type="term" value="C:endoplasmic reticulum palmitoyltransferase complex"/>
    <property type="evidence" value="ECO:0007669"/>
    <property type="project" value="EnsemblFungi"/>
</dbReference>
<feature type="region of interest" description="Disordered" evidence="7">
    <location>
        <begin position="1"/>
        <end position="36"/>
    </location>
</feature>
<dbReference type="PANTHER" id="PTHR13254:SF0">
    <property type="entry name" value="GOLGIN SUBFAMILY A MEMBER 7_ERF4 DOMAIN-CONTAINING PROTEIN"/>
    <property type="match status" value="1"/>
</dbReference>
<comment type="subunit">
    <text evidence="3">Interacts with ERF2.</text>
</comment>
<feature type="compositionally biased region" description="Basic and acidic residues" evidence="7">
    <location>
        <begin position="1"/>
        <end position="19"/>
    </location>
</feature>
<comment type="similarity">
    <text evidence="2">Belongs to the ERF4 family.</text>
</comment>